<accession>A0A6J7GF88</accession>
<evidence type="ECO:0000313" key="1">
    <source>
        <dbReference type="EMBL" id="CAB4903635.1"/>
    </source>
</evidence>
<gene>
    <name evidence="1" type="ORF">UFOPK3592_00586</name>
</gene>
<organism evidence="1">
    <name type="scientific">freshwater metagenome</name>
    <dbReference type="NCBI Taxonomy" id="449393"/>
    <lineage>
        <taxon>unclassified sequences</taxon>
        <taxon>metagenomes</taxon>
        <taxon>ecological metagenomes</taxon>
    </lineage>
</organism>
<dbReference type="EMBL" id="CAFBML010000061">
    <property type="protein sequence ID" value="CAB4903635.1"/>
    <property type="molecule type" value="Genomic_DNA"/>
</dbReference>
<dbReference type="AlphaFoldDB" id="A0A6J7GF88"/>
<protein>
    <submittedName>
        <fullName evidence="1">Unannotated protein</fullName>
    </submittedName>
</protein>
<name>A0A6J7GF88_9ZZZZ</name>
<sequence>MWSFPKVKSLKAIYMATSSFGQVYRQKFLGTAFIAGGMYDWKASKRFDVKFTGLFIYAPYVSYYNDIVLKSPYVVMPIIGTNIAITKKFKLNVNMGGTYAINENIMNFTVMFGTRLAL</sequence>
<reference evidence="1" key="1">
    <citation type="submission" date="2020-05" db="EMBL/GenBank/DDBJ databases">
        <authorList>
            <person name="Chiriac C."/>
            <person name="Salcher M."/>
            <person name="Ghai R."/>
            <person name="Kavagutti S V."/>
        </authorList>
    </citation>
    <scope>NUCLEOTIDE SEQUENCE</scope>
</reference>
<proteinExistence type="predicted"/>